<organism evidence="8 9">
    <name type="scientific">Jiella endophytica</name>
    <dbReference type="NCBI Taxonomy" id="2558362"/>
    <lineage>
        <taxon>Bacteria</taxon>
        <taxon>Pseudomonadati</taxon>
        <taxon>Pseudomonadota</taxon>
        <taxon>Alphaproteobacteria</taxon>
        <taxon>Hyphomicrobiales</taxon>
        <taxon>Aurantimonadaceae</taxon>
        <taxon>Jiella</taxon>
    </lineage>
</organism>
<dbReference type="UniPathway" id="UPA00637"/>
<evidence type="ECO:0000256" key="5">
    <source>
        <dbReference type="ARBA" id="ARBA00022764"/>
    </source>
</evidence>
<evidence type="ECO:0000313" key="9">
    <source>
        <dbReference type="Proteomes" id="UP000298179"/>
    </source>
</evidence>
<evidence type="ECO:0000259" key="7">
    <source>
        <dbReference type="Pfam" id="PF04349"/>
    </source>
</evidence>
<reference evidence="8 9" key="1">
    <citation type="submission" date="2019-03" db="EMBL/GenBank/DDBJ databases">
        <title>Jiella endophytica sp. nov., a novel endophytic bacterium isolated from root of Ficus microcarpa Linn. f.</title>
        <authorList>
            <person name="Tuo L."/>
        </authorList>
    </citation>
    <scope>NUCLEOTIDE SEQUENCE [LARGE SCALE GENOMIC DNA]</scope>
    <source>
        <strain evidence="8 9">CBS5Q-3</strain>
    </source>
</reference>
<accession>A0A4Y8RIB7</accession>
<dbReference type="Pfam" id="PF04349">
    <property type="entry name" value="MdoG"/>
    <property type="match status" value="1"/>
</dbReference>
<evidence type="ECO:0000256" key="4">
    <source>
        <dbReference type="ARBA" id="ARBA00022729"/>
    </source>
</evidence>
<dbReference type="PROSITE" id="PS51318">
    <property type="entry name" value="TAT"/>
    <property type="match status" value="1"/>
</dbReference>
<dbReference type="Proteomes" id="UP000298179">
    <property type="component" value="Unassembled WGS sequence"/>
</dbReference>
<sequence>MFAVKIPRNESRRTTLKLGLAAAFGAVFPGSLVAPRKAGAQDQTQQPSGASKAVVGSQEKPFSFDALSAQMQEAAKQDYAAPESDLPDSVANLSYDQHRAIRFRPEQALWRAEAGEFHLQAFYPGWVFKDTTKIFIGTGGVYEQHVFDASDFEYRPPLDPSQFQSLNLGGVAGFRIHAPLQRPDYFDELVTFLGASYFRALGTGTRYGLSARGLAINTATSETEEFPRFTAFYIDQPQPADSSIRIMAEMHSQSLTGAFLFVIAPGDTTTIETTCRLYPRTDITRLGIAPLTSMYTFGENDHSDHEDFRPEVHDSDGLFIVRATGEQLWRPLNNPETLALSYFQESNPRGFGLLQRDRDFSHYQDTEARYDLRPSLMIETMGDWGNGTIELVEIPTDSEANDNIVAFWVPEEKATAGKAMEFRYRMLWGLSTEDPTLMARVSGTYVGIGGNAAEAKDNPTSRRFAINFQGGSIHNLPPDAKLEPQVDIPSNARLLDSSLSRLPDGGWRLSLEIEREDSQPVELRVKLSMLQRIVSETWLYQWTSKT</sequence>
<gene>
    <name evidence="8" type="ORF">E3C22_13675</name>
</gene>
<dbReference type="SUPFAM" id="SSF74650">
    <property type="entry name" value="Galactose mutarotase-like"/>
    <property type="match status" value="1"/>
</dbReference>
<keyword evidence="9" id="KW-1185">Reference proteome</keyword>
<comment type="similarity">
    <text evidence="3">Belongs to the OpgD/OpgG family.</text>
</comment>
<feature type="domain" description="Glucan biosynthesis periplasmic MdoG C-terminal" evidence="7">
    <location>
        <begin position="62"/>
        <end position="542"/>
    </location>
</feature>
<evidence type="ECO:0000256" key="3">
    <source>
        <dbReference type="ARBA" id="ARBA00009284"/>
    </source>
</evidence>
<dbReference type="AlphaFoldDB" id="A0A4Y8RIB7"/>
<dbReference type="PIRSF" id="PIRSF006281">
    <property type="entry name" value="MdoG"/>
    <property type="match status" value="1"/>
</dbReference>
<dbReference type="PANTHER" id="PTHR30504:SF2">
    <property type="entry name" value="GLUCANS BIOSYNTHESIS PROTEIN G"/>
    <property type="match status" value="1"/>
</dbReference>
<dbReference type="InterPro" id="IPR013783">
    <property type="entry name" value="Ig-like_fold"/>
</dbReference>
<dbReference type="FunFam" id="2.70.98.10:FF:000001">
    <property type="entry name" value="Glucans biosynthesis protein G"/>
    <property type="match status" value="1"/>
</dbReference>
<dbReference type="InterPro" id="IPR014756">
    <property type="entry name" value="Ig_E-set"/>
</dbReference>
<evidence type="ECO:0000256" key="1">
    <source>
        <dbReference type="ARBA" id="ARBA00004418"/>
    </source>
</evidence>
<dbReference type="InterPro" id="IPR006311">
    <property type="entry name" value="TAT_signal"/>
</dbReference>
<comment type="pathway">
    <text evidence="2">Glycan metabolism; osmoregulated periplasmic glucan (OPG) biosynthesis.</text>
</comment>
<dbReference type="GO" id="GO:0030288">
    <property type="term" value="C:outer membrane-bounded periplasmic space"/>
    <property type="evidence" value="ECO:0007669"/>
    <property type="project" value="TreeGrafter"/>
</dbReference>
<dbReference type="Gene3D" id="2.60.40.10">
    <property type="entry name" value="Immunoglobulins"/>
    <property type="match status" value="1"/>
</dbReference>
<protein>
    <submittedName>
        <fullName evidence="8">Glucan biosynthesis protein G</fullName>
    </submittedName>
</protein>
<dbReference type="EMBL" id="SOZD01000004">
    <property type="protein sequence ID" value="TFF21734.1"/>
    <property type="molecule type" value="Genomic_DNA"/>
</dbReference>
<evidence type="ECO:0000313" key="8">
    <source>
        <dbReference type="EMBL" id="TFF21734.1"/>
    </source>
</evidence>
<name>A0A4Y8RIB7_9HYPH</name>
<dbReference type="GO" id="GO:0030246">
    <property type="term" value="F:carbohydrate binding"/>
    <property type="evidence" value="ECO:0007669"/>
    <property type="project" value="InterPro"/>
</dbReference>
<comment type="caution">
    <text evidence="8">The sequence shown here is derived from an EMBL/GenBank/DDBJ whole genome shotgun (WGS) entry which is preliminary data.</text>
</comment>
<dbReference type="InterPro" id="IPR014438">
    <property type="entry name" value="Glucan_biosyn_MdoG/MdoD"/>
</dbReference>
<dbReference type="PANTHER" id="PTHR30504">
    <property type="entry name" value="GLUCANS BIOSYNTHESIS PROTEIN"/>
    <property type="match status" value="1"/>
</dbReference>
<dbReference type="GO" id="GO:0003824">
    <property type="term" value="F:catalytic activity"/>
    <property type="evidence" value="ECO:0007669"/>
    <property type="project" value="InterPro"/>
</dbReference>
<keyword evidence="5" id="KW-0574">Periplasm</keyword>
<keyword evidence="4" id="KW-0732">Signal</keyword>
<dbReference type="InterPro" id="IPR014718">
    <property type="entry name" value="GH-type_carb-bd"/>
</dbReference>
<evidence type="ECO:0000256" key="2">
    <source>
        <dbReference type="ARBA" id="ARBA00005001"/>
    </source>
</evidence>
<dbReference type="InterPro" id="IPR007444">
    <property type="entry name" value="Glucan_biosyn_MdoG_C"/>
</dbReference>
<comment type="subcellular location">
    <subcellularLocation>
        <location evidence="1">Periplasm</location>
    </subcellularLocation>
</comment>
<dbReference type="SUPFAM" id="SSF81296">
    <property type="entry name" value="E set domains"/>
    <property type="match status" value="1"/>
</dbReference>
<proteinExistence type="inferred from homology"/>
<dbReference type="OrthoDB" id="9777817at2"/>
<feature type="region of interest" description="Disordered" evidence="6">
    <location>
        <begin position="37"/>
        <end position="56"/>
    </location>
</feature>
<dbReference type="Gene3D" id="2.70.98.10">
    <property type="match status" value="1"/>
</dbReference>
<dbReference type="GO" id="GO:0051274">
    <property type="term" value="P:beta-glucan biosynthetic process"/>
    <property type="evidence" value="ECO:0007669"/>
    <property type="project" value="TreeGrafter"/>
</dbReference>
<evidence type="ECO:0000256" key="6">
    <source>
        <dbReference type="SAM" id="MobiDB-lite"/>
    </source>
</evidence>
<dbReference type="InterPro" id="IPR011013">
    <property type="entry name" value="Gal_mutarotase_sf_dom"/>
</dbReference>